<protein>
    <submittedName>
        <fullName evidence="1">Unnamed protein product</fullName>
    </submittedName>
</protein>
<evidence type="ECO:0000313" key="2">
    <source>
        <dbReference type="Proteomes" id="UP001165064"/>
    </source>
</evidence>
<name>A0ACB5T3S6_AMBMO</name>
<comment type="caution">
    <text evidence="1">The sequence shown here is derived from an EMBL/GenBank/DDBJ whole genome shotgun (WGS) entry which is preliminary data.</text>
</comment>
<sequence length="109" mass="12377">MKTLCDTVDSSNELLLFWTKLMSQNKHVFELVSSSGAGNGGKGGSRKRSMAMAFHDDNDGTDDDEDEEKEGSGVQWNGPEDMLDQLRIKVAEHERLDAEYQRLLKQYHR</sequence>
<dbReference type="Proteomes" id="UP001165064">
    <property type="component" value="Unassembled WGS sequence"/>
</dbReference>
<gene>
    <name evidence="1" type="ORF">Amon02_000467100</name>
</gene>
<dbReference type="EMBL" id="BSXS01003261">
    <property type="protein sequence ID" value="GME80917.1"/>
    <property type="molecule type" value="Genomic_DNA"/>
</dbReference>
<reference evidence="1" key="1">
    <citation type="submission" date="2023-04" db="EMBL/GenBank/DDBJ databases">
        <title>Ambrosiozyma monospora NBRC 10751.</title>
        <authorList>
            <person name="Ichikawa N."/>
            <person name="Sato H."/>
            <person name="Tonouchi N."/>
        </authorList>
    </citation>
    <scope>NUCLEOTIDE SEQUENCE</scope>
    <source>
        <strain evidence="1">NBRC 10751</strain>
    </source>
</reference>
<proteinExistence type="predicted"/>
<organism evidence="1 2">
    <name type="scientific">Ambrosiozyma monospora</name>
    <name type="common">Yeast</name>
    <name type="synonym">Endomycopsis monosporus</name>
    <dbReference type="NCBI Taxonomy" id="43982"/>
    <lineage>
        <taxon>Eukaryota</taxon>
        <taxon>Fungi</taxon>
        <taxon>Dikarya</taxon>
        <taxon>Ascomycota</taxon>
        <taxon>Saccharomycotina</taxon>
        <taxon>Pichiomycetes</taxon>
        <taxon>Pichiales</taxon>
        <taxon>Pichiaceae</taxon>
        <taxon>Ambrosiozyma</taxon>
    </lineage>
</organism>
<evidence type="ECO:0000313" key="1">
    <source>
        <dbReference type="EMBL" id="GME80917.1"/>
    </source>
</evidence>
<accession>A0ACB5T3S6</accession>
<keyword evidence="2" id="KW-1185">Reference proteome</keyword>